<dbReference type="InterPro" id="IPR011701">
    <property type="entry name" value="MFS"/>
</dbReference>
<name>A0A2T2XH59_9FIRM</name>
<dbReference type="Proteomes" id="UP000242972">
    <property type="component" value="Unassembled WGS sequence"/>
</dbReference>
<accession>A0A2T2XH59</accession>
<organism evidence="8 9">
    <name type="scientific">Sulfobacillus benefaciens</name>
    <dbReference type="NCBI Taxonomy" id="453960"/>
    <lineage>
        <taxon>Bacteria</taxon>
        <taxon>Bacillati</taxon>
        <taxon>Bacillota</taxon>
        <taxon>Clostridia</taxon>
        <taxon>Eubacteriales</taxon>
        <taxon>Clostridiales Family XVII. Incertae Sedis</taxon>
        <taxon>Sulfobacillus</taxon>
    </lineage>
</organism>
<dbReference type="EMBL" id="PXYW01000016">
    <property type="protein sequence ID" value="PSR33796.1"/>
    <property type="molecule type" value="Genomic_DNA"/>
</dbReference>
<dbReference type="PROSITE" id="PS50850">
    <property type="entry name" value="MFS"/>
    <property type="match status" value="1"/>
</dbReference>
<feature type="transmembrane region" description="Helical" evidence="6">
    <location>
        <begin position="184"/>
        <end position="204"/>
    </location>
</feature>
<evidence type="ECO:0000256" key="5">
    <source>
        <dbReference type="ARBA" id="ARBA00023136"/>
    </source>
</evidence>
<evidence type="ECO:0000256" key="3">
    <source>
        <dbReference type="ARBA" id="ARBA00022692"/>
    </source>
</evidence>
<proteinExistence type="predicted"/>
<protein>
    <recommendedName>
        <fullName evidence="7">Major facilitator superfamily (MFS) profile domain-containing protein</fullName>
    </recommendedName>
</protein>
<feature type="transmembrane region" description="Helical" evidence="6">
    <location>
        <begin position="155"/>
        <end position="178"/>
    </location>
</feature>
<feature type="transmembrane region" description="Helical" evidence="6">
    <location>
        <begin position="94"/>
        <end position="113"/>
    </location>
</feature>
<reference evidence="8 9" key="1">
    <citation type="journal article" date="2014" name="BMC Genomics">
        <title>Comparison of environmental and isolate Sulfobacillus genomes reveals diverse carbon, sulfur, nitrogen, and hydrogen metabolisms.</title>
        <authorList>
            <person name="Justice N.B."/>
            <person name="Norman A."/>
            <person name="Brown C.T."/>
            <person name="Singh A."/>
            <person name="Thomas B.C."/>
            <person name="Banfield J.F."/>
        </authorList>
    </citation>
    <scope>NUCLEOTIDE SEQUENCE [LARGE SCALE GENOMIC DNA]</scope>
    <source>
        <strain evidence="8">AMDSBA4</strain>
    </source>
</reference>
<dbReference type="Gene3D" id="1.20.1250.20">
    <property type="entry name" value="MFS general substrate transporter like domains"/>
    <property type="match status" value="2"/>
</dbReference>
<dbReference type="PANTHER" id="PTHR23530:SF1">
    <property type="entry name" value="PERMEASE, MAJOR FACILITATOR SUPERFAMILY-RELATED"/>
    <property type="match status" value="1"/>
</dbReference>
<dbReference type="Pfam" id="PF07690">
    <property type="entry name" value="MFS_1"/>
    <property type="match status" value="1"/>
</dbReference>
<dbReference type="AlphaFoldDB" id="A0A2T2XH59"/>
<feature type="transmembrane region" description="Helical" evidence="6">
    <location>
        <begin position="32"/>
        <end position="55"/>
    </location>
</feature>
<dbReference type="InterPro" id="IPR036259">
    <property type="entry name" value="MFS_trans_sf"/>
</dbReference>
<dbReference type="PROSITE" id="PS00216">
    <property type="entry name" value="SUGAR_TRANSPORT_1"/>
    <property type="match status" value="1"/>
</dbReference>
<dbReference type="PANTHER" id="PTHR23530">
    <property type="entry name" value="TRANSPORT PROTEIN-RELATED"/>
    <property type="match status" value="1"/>
</dbReference>
<evidence type="ECO:0000256" key="1">
    <source>
        <dbReference type="ARBA" id="ARBA00004651"/>
    </source>
</evidence>
<keyword evidence="4 6" id="KW-1133">Transmembrane helix</keyword>
<comment type="subcellular location">
    <subcellularLocation>
        <location evidence="1">Cell membrane</location>
        <topology evidence="1">Multi-pass membrane protein</topology>
    </subcellularLocation>
</comment>
<evidence type="ECO:0000313" key="8">
    <source>
        <dbReference type="EMBL" id="PSR33796.1"/>
    </source>
</evidence>
<keyword evidence="2" id="KW-0813">Transport</keyword>
<keyword evidence="3 6" id="KW-0812">Transmembrane</keyword>
<evidence type="ECO:0000259" key="7">
    <source>
        <dbReference type="PROSITE" id="PS50850"/>
    </source>
</evidence>
<evidence type="ECO:0000256" key="6">
    <source>
        <dbReference type="SAM" id="Phobius"/>
    </source>
</evidence>
<comment type="caution">
    <text evidence="8">The sequence shown here is derived from an EMBL/GenBank/DDBJ whole genome shotgun (WGS) entry which is preliminary data.</text>
</comment>
<feature type="transmembrane region" description="Helical" evidence="6">
    <location>
        <begin position="119"/>
        <end position="143"/>
    </location>
</feature>
<dbReference type="GO" id="GO:0005886">
    <property type="term" value="C:plasma membrane"/>
    <property type="evidence" value="ECO:0007669"/>
    <property type="project" value="UniProtKB-SubCell"/>
</dbReference>
<sequence length="420" mass="44998">MAPLRNLGQPSPEIFSFGGRLIVSHRTTKPLIAFYCFTGLWSFNATSGLWILYLIHCHWSLFQVGIAEAGFHLVSFVSELPTGAFADRFGRRRSLVIGLLIGSTTSAMTFALAPHFTALGMLSISLGALSWTFIGGADQALLYGLTGSQRSYAQIYGRVAALSLSATALAIVAGGFLVSHGGWIWPYLLTVATNLLAVIPVLWIPKATSEGCDSQESVLKTIQQAGRVVSQDARLLLLAAVGAVVSTLSTINNLYAQATLQHKGISLTMIDVLIALGTGIAASGSVVGGHLAYRRRRQRFGSGLIVYGLAMGAIGIFPVTEAVSGYLLGNGIDGAIDPIYEAELNEKVPEEYRATILSLPRAGFSLGMVIFFPLAGWLMGHGLWVRVYGTMGMALLLIGIAVLLGRQREQHIHTNTMFRK</sequence>
<dbReference type="InterPro" id="IPR020846">
    <property type="entry name" value="MFS_dom"/>
</dbReference>
<gene>
    <name evidence="8" type="ORF">C7B46_08080</name>
</gene>
<evidence type="ECO:0000313" key="9">
    <source>
        <dbReference type="Proteomes" id="UP000242972"/>
    </source>
</evidence>
<keyword evidence="5 6" id="KW-0472">Membrane</keyword>
<feature type="transmembrane region" description="Helical" evidence="6">
    <location>
        <begin position="387"/>
        <end position="405"/>
    </location>
</feature>
<dbReference type="InterPro" id="IPR005829">
    <property type="entry name" value="Sugar_transporter_CS"/>
</dbReference>
<dbReference type="SUPFAM" id="SSF103473">
    <property type="entry name" value="MFS general substrate transporter"/>
    <property type="match status" value="1"/>
</dbReference>
<dbReference type="GO" id="GO:0022857">
    <property type="term" value="F:transmembrane transporter activity"/>
    <property type="evidence" value="ECO:0007669"/>
    <property type="project" value="InterPro"/>
</dbReference>
<feature type="transmembrane region" description="Helical" evidence="6">
    <location>
        <begin position="267"/>
        <end position="293"/>
    </location>
</feature>
<feature type="transmembrane region" description="Helical" evidence="6">
    <location>
        <begin position="300"/>
        <end position="319"/>
    </location>
</feature>
<feature type="domain" description="Major facilitator superfamily (MFS) profile" evidence="7">
    <location>
        <begin position="1"/>
        <end position="410"/>
    </location>
</feature>
<evidence type="ECO:0000256" key="2">
    <source>
        <dbReference type="ARBA" id="ARBA00022448"/>
    </source>
</evidence>
<feature type="transmembrane region" description="Helical" evidence="6">
    <location>
        <begin position="235"/>
        <end position="255"/>
    </location>
</feature>
<evidence type="ECO:0000256" key="4">
    <source>
        <dbReference type="ARBA" id="ARBA00022989"/>
    </source>
</evidence>
<dbReference type="InterPro" id="IPR053160">
    <property type="entry name" value="MFS_DHA3_Transporter"/>
</dbReference>